<dbReference type="EMBL" id="GCVH01000124">
    <property type="protein sequence ID" value="JAI17769.1"/>
    <property type="molecule type" value="Transcribed_RNA"/>
</dbReference>
<protein>
    <submittedName>
        <fullName evidence="2">Conopeptide</fullName>
    </submittedName>
</protein>
<accession>A0A0K8TTH5</accession>
<dbReference type="AlphaFoldDB" id="A0A0K8TTH5"/>
<evidence type="ECO:0000256" key="1">
    <source>
        <dbReference type="SAM" id="SignalP"/>
    </source>
</evidence>
<proteinExistence type="predicted"/>
<keyword evidence="1" id="KW-0732">Signal</keyword>
<feature type="signal peptide" evidence="1">
    <location>
        <begin position="1"/>
        <end position="18"/>
    </location>
</feature>
<evidence type="ECO:0000313" key="2">
    <source>
        <dbReference type="EMBL" id="JAI17769.1"/>
    </source>
</evidence>
<organism evidence="2">
    <name type="scientific">Conus lenavati</name>
    <name type="common">Cone snail</name>
    <dbReference type="NCBI Taxonomy" id="1519839"/>
    <lineage>
        <taxon>Eukaryota</taxon>
        <taxon>Metazoa</taxon>
        <taxon>Spiralia</taxon>
        <taxon>Lophotrochozoa</taxon>
        <taxon>Mollusca</taxon>
        <taxon>Gastropoda</taxon>
        <taxon>Caenogastropoda</taxon>
        <taxon>Neogastropoda</taxon>
        <taxon>Conoidea</taxon>
        <taxon>Conidae</taxon>
        <taxon>Conus</taxon>
        <taxon>Splinoconus</taxon>
    </lineage>
</organism>
<feature type="chain" id="PRO_5005520213" evidence="1">
    <location>
        <begin position="19"/>
        <end position="141"/>
    </location>
</feature>
<reference evidence="2" key="1">
    <citation type="submission" date="2015-04" db="EMBL/GenBank/DDBJ databases">
        <authorList>
            <person name="Syromyatnikov M.Y."/>
            <person name="Popov V.N."/>
        </authorList>
    </citation>
    <scope>NUCLEOTIDE SEQUENCE</scope>
    <source>
        <tissue evidence="2">Venom duct</tissue>
    </source>
</reference>
<name>A0A0K8TTH5_CONLV</name>
<sequence length="141" mass="16057">MLSMFAWTLMTATVVVIAERQYCPIAGQTCTFGSDLCGKEESGSCSPRCNCKNERMCSRDSDHTITVVRVFRRRRPVEERYYTCVALSGLEECSNQKALTDLVPETRELNSVEVHCKCSSPKVYGYHMYLKGYFCGTYERS</sequence>